<dbReference type="CDD" id="cd03143">
    <property type="entry name" value="A4_beta-galactosidase_middle_domain"/>
    <property type="match status" value="1"/>
</dbReference>
<dbReference type="InterPro" id="IPR053161">
    <property type="entry name" value="Ulvan_degrading_GH"/>
</dbReference>
<dbReference type="Gene3D" id="3.40.50.880">
    <property type="match status" value="1"/>
</dbReference>
<dbReference type="AlphaFoldDB" id="A0A1E3A308"/>
<reference evidence="1 2" key="1">
    <citation type="submission" date="2016-07" db="EMBL/GenBank/DDBJ databases">
        <title>Characterization of isolates of Eisenbergiella tayi derived from blood cultures, using whole genome sequencing.</title>
        <authorList>
            <person name="Burdz T."/>
            <person name="Wiebe D."/>
            <person name="Huynh C."/>
            <person name="Bernard K."/>
        </authorList>
    </citation>
    <scope>NUCLEOTIDE SEQUENCE [LARGE SCALE GENOMIC DNA]</scope>
    <source>
        <strain evidence="1 2">NML 110608</strain>
    </source>
</reference>
<dbReference type="PATRIC" id="fig|1432052.4.peg.4334"/>
<name>A0A1E3A308_9FIRM</name>
<evidence type="ECO:0000313" key="1">
    <source>
        <dbReference type="EMBL" id="ODM03118.1"/>
    </source>
</evidence>
<accession>A0A1E3A308</accession>
<evidence type="ECO:0008006" key="3">
    <source>
        <dbReference type="Google" id="ProtNLM"/>
    </source>
</evidence>
<dbReference type="InterPro" id="IPR029062">
    <property type="entry name" value="Class_I_gatase-like"/>
</dbReference>
<proteinExistence type="predicted"/>
<protein>
    <recommendedName>
        <fullName evidence="3">Alpha-L-rhamnosidase</fullName>
    </recommendedName>
</protein>
<dbReference type="PANTHER" id="PTHR36848">
    <property type="entry name" value="DNA-BINDING PROTEIN (PUTATIVE SECRETED PROTEIN)-RELATED"/>
    <property type="match status" value="1"/>
</dbReference>
<dbReference type="RefSeq" id="WP_069153673.1">
    <property type="nucleotide sequence ID" value="NZ_MCGH01000003.1"/>
</dbReference>
<dbReference type="Proteomes" id="UP000094067">
    <property type="component" value="Unassembled WGS sequence"/>
</dbReference>
<dbReference type="PANTHER" id="PTHR36848:SF2">
    <property type="entry name" value="SECRETED PROTEIN"/>
    <property type="match status" value="1"/>
</dbReference>
<gene>
    <name evidence="1" type="ORF">BEI61_03912</name>
</gene>
<comment type="caution">
    <text evidence="1">The sequence shown here is derived from an EMBL/GenBank/DDBJ whole genome shotgun (WGS) entry which is preliminary data.</text>
</comment>
<evidence type="ECO:0000313" key="2">
    <source>
        <dbReference type="Proteomes" id="UP000094067"/>
    </source>
</evidence>
<organism evidence="1 2">
    <name type="scientific">Eisenbergiella tayi</name>
    <dbReference type="NCBI Taxonomy" id="1432052"/>
    <lineage>
        <taxon>Bacteria</taxon>
        <taxon>Bacillati</taxon>
        <taxon>Bacillota</taxon>
        <taxon>Clostridia</taxon>
        <taxon>Lachnospirales</taxon>
        <taxon>Lachnospiraceae</taxon>
        <taxon>Eisenbergiella</taxon>
    </lineage>
</organism>
<sequence>MLYQKKQEETLSEELFKNPSGEYRGAPFWAWNCKVTKEQIDDQTEVFLRMGMGGAHIHCRTGMNIPYMSEEFLDQVSYAHEKFREKGMLTWLYDEDRWPSGYGGGFVTKDPEFRMRFLVFSPEEIPEGVPEDRGRDVSAAVIIRSASRKLLKRYGVLLNADGTMEDYRALENGEEIPEGYDPWYAYLEISGDNVWFNNQAYVNTLDEKAIARFLEVTHEKYNEKMGEYFGKDIPAIFTDEPQFAHKTRLGRAHDRKAQFIPYTDDFEETYEAAYGEEFLKYLPEVFWERAEEPVSETRYRYHDHIAERFARAYADQTGSWCTGHGIALTGHMMEEPTLKSQTAALGEAMRSYRSFHIPGIDILCDSRELTTAKQAQSAVHQYGREGMVSEIYGVTNWDFDFRGHKLAGDWQAALGVTVRVHHLAWVSMEGEAKRDYPACIGYQSPWFEEYKLIEDYFARVNTALVRGKPLVRIGVIHPVESYWLKWGSEETTYADREAMEEKFDSLIKWLLYGLQDFDYIAESLLEDLPEGEKGFTAGKMRYDVILVPDCLTLRENTMMRLEAFVKEGGNVIFMGGIPEYVAARKNDRAAKLAGHCMKIPFEKRELMRRLEPYRMLDIRNQAGIPTDHFLYQMREDGENRWIFLAHGRKTEKPDSMEKEKLTITVPGIWRVDFYDALSGNVEEIPVFYKENRTVWEITSYACDSFLYCLKPGRCTLHKTVKATGRQQAVKLPESARVTLEEDNVLPLDMAEFRLDDGEWREKEEILRLDNQIREELGYPRRADAYAQPWIYGKQEYEHRVSLRFHINSEIDITDVRLALENADITEVFWNNRKIEDPAEGYYVDKQIRTLKLDGVKAGGNILEVHIPYHANVNVEAMYLLGDFGVKVRGCTAVLTEPVRELAFGDICTQGLPFYGGNLTLHMPVEIRQDGMLSVWVTKFRSPLIEVTLNGTEKRKIFKSPCQAEFEGVKKGSCELALKVFGNRKNTFGQLHNCSDTQTWCGPDAWRTTGENWAYEYQLTQTGILVSPYAVLTEEP</sequence>
<dbReference type="EMBL" id="MCGH01000003">
    <property type="protein sequence ID" value="ODM03118.1"/>
    <property type="molecule type" value="Genomic_DNA"/>
</dbReference>